<keyword evidence="4" id="KW-0121">Carboxypeptidase</keyword>
<sequence length="225" mass="23153">MVFEASSDGGALKTGRKGTSIYQLVIEGRAAHAGLEPEKGVNATVEIAHQILAISALADPALGTTVTPTRMISGETSNTVPARAELSIDVRARSVAELKRVDRAMRALQGSLPGSLLQLHGGINRPPLEAKASAALYQLSCQVAIELGIAPTGYAEVGGASDGNFTAGLGIPTLDGLGAVGGGAHAQNEHVDLSAMPERTALAAGLIQRLLEGQLHHFDESEVPQ</sequence>
<proteinExistence type="predicted"/>
<dbReference type="Pfam" id="PF01546">
    <property type="entry name" value="Peptidase_M20"/>
    <property type="match status" value="1"/>
</dbReference>
<name>A9WPT2_RENSM</name>
<gene>
    <name evidence="4" type="ordered locus">RSal33209_1316</name>
</gene>
<feature type="domain" description="Peptidase M20 dimerisation" evidence="3">
    <location>
        <begin position="14"/>
        <end position="107"/>
    </location>
</feature>
<dbReference type="Gene3D" id="3.40.630.10">
    <property type="entry name" value="Zn peptidases"/>
    <property type="match status" value="1"/>
</dbReference>
<dbReference type="PANTHER" id="PTHR43808">
    <property type="entry name" value="ACETYLORNITHINE DEACETYLASE"/>
    <property type="match status" value="1"/>
</dbReference>
<keyword evidence="1" id="KW-0479">Metal-binding</keyword>
<dbReference type="EC" id="3.4.17.11" evidence="4"/>
<protein>
    <submittedName>
        <fullName evidence="4">Carboxypeptidase G2</fullName>
        <ecNumber evidence="4">3.4.17.11</ecNumber>
    </submittedName>
</protein>
<dbReference type="AlphaFoldDB" id="A9WPT2"/>
<dbReference type="InterPro" id="IPR011650">
    <property type="entry name" value="Peptidase_M20_dimer"/>
</dbReference>
<dbReference type="SUPFAM" id="SSF53187">
    <property type="entry name" value="Zn-dependent exopeptidases"/>
    <property type="match status" value="1"/>
</dbReference>
<organism evidence="4 5">
    <name type="scientific">Renibacterium salmoninarum (strain ATCC 33209 / DSM 20767 / JCM 11484 / NBRC 15589 / NCIMB 2235)</name>
    <dbReference type="NCBI Taxonomy" id="288705"/>
    <lineage>
        <taxon>Bacteria</taxon>
        <taxon>Bacillati</taxon>
        <taxon>Actinomycetota</taxon>
        <taxon>Actinomycetes</taxon>
        <taxon>Micrococcales</taxon>
        <taxon>Micrococcaceae</taxon>
        <taxon>Renibacterium</taxon>
    </lineage>
</organism>
<dbReference type="STRING" id="288705.RSal33209_1316"/>
<dbReference type="Proteomes" id="UP000002007">
    <property type="component" value="Chromosome"/>
</dbReference>
<dbReference type="GO" id="GO:0046872">
    <property type="term" value="F:metal ion binding"/>
    <property type="evidence" value="ECO:0007669"/>
    <property type="project" value="UniProtKB-KW"/>
</dbReference>
<evidence type="ECO:0000313" key="4">
    <source>
        <dbReference type="EMBL" id="ABY23053.1"/>
    </source>
</evidence>
<dbReference type="GO" id="GO:0004180">
    <property type="term" value="F:carboxypeptidase activity"/>
    <property type="evidence" value="ECO:0007669"/>
    <property type="project" value="UniProtKB-KW"/>
</dbReference>
<dbReference type="EMBL" id="CP000910">
    <property type="protein sequence ID" value="ABY23053.1"/>
    <property type="molecule type" value="Genomic_DNA"/>
</dbReference>
<evidence type="ECO:0000259" key="3">
    <source>
        <dbReference type="Pfam" id="PF07687"/>
    </source>
</evidence>
<dbReference type="eggNOG" id="COG0624">
    <property type="taxonomic scope" value="Bacteria"/>
</dbReference>
<dbReference type="PANTHER" id="PTHR43808:SF9">
    <property type="entry name" value="BLL0789 PROTEIN"/>
    <property type="match status" value="1"/>
</dbReference>
<keyword evidence="2 4" id="KW-0378">Hydrolase</keyword>
<dbReference type="SUPFAM" id="SSF55031">
    <property type="entry name" value="Bacterial exopeptidase dimerisation domain"/>
    <property type="match status" value="1"/>
</dbReference>
<reference evidence="5" key="1">
    <citation type="journal article" date="2008" name="J. Bacteriol.">
        <title>Genome sequence of the fish pathogen Renibacterium salmoninarum suggests reductive evolution away from an environmental Arthrobacter ancestor.</title>
        <authorList>
            <person name="Wiens G.D."/>
            <person name="Rockey D.D."/>
            <person name="Wu Z."/>
            <person name="Chang J."/>
            <person name="Levy R."/>
            <person name="Crane S."/>
            <person name="Chen D.S."/>
            <person name="Capri G.R."/>
            <person name="Burnett J.R."/>
            <person name="Sudheesh P.S."/>
            <person name="Schipma M.J."/>
            <person name="Burd H."/>
            <person name="Bhattacharyya A."/>
            <person name="Rhodes L.D."/>
            <person name="Kaul R."/>
            <person name="Strom M.S."/>
        </authorList>
    </citation>
    <scope>NUCLEOTIDE SEQUENCE [LARGE SCALE GENOMIC DNA]</scope>
    <source>
        <strain evidence="5">ATCC 33209 / DSM 20767 / JCM 11484 / NBRC 15589 / NCIMB 2235</strain>
    </source>
</reference>
<keyword evidence="4" id="KW-0645">Protease</keyword>
<keyword evidence="5" id="KW-1185">Reference proteome</keyword>
<evidence type="ECO:0000313" key="5">
    <source>
        <dbReference type="Proteomes" id="UP000002007"/>
    </source>
</evidence>
<dbReference type="Gene3D" id="3.30.70.360">
    <property type="match status" value="1"/>
</dbReference>
<dbReference type="KEGG" id="rsa:RSal33209_1316"/>
<dbReference type="HOGENOM" id="CLU_021802_7_3_11"/>
<dbReference type="InterPro" id="IPR050072">
    <property type="entry name" value="Peptidase_M20A"/>
</dbReference>
<dbReference type="InterPro" id="IPR036264">
    <property type="entry name" value="Bact_exopeptidase_dim_dom"/>
</dbReference>
<accession>A9WPT2</accession>
<dbReference type="Pfam" id="PF07687">
    <property type="entry name" value="M20_dimer"/>
    <property type="match status" value="1"/>
</dbReference>
<dbReference type="InterPro" id="IPR002933">
    <property type="entry name" value="Peptidase_M20"/>
</dbReference>
<evidence type="ECO:0000256" key="1">
    <source>
        <dbReference type="ARBA" id="ARBA00022723"/>
    </source>
</evidence>
<evidence type="ECO:0000256" key="2">
    <source>
        <dbReference type="ARBA" id="ARBA00022801"/>
    </source>
</evidence>